<sequence length="465" mass="51386">MDDRLIKASQVGDIDALYELIWEDDNVLKRIDEKMFVDSPLHIAASFGQTRFAMEMMNLIPSFSKKLNKSGFSPMHLALINGHFELVSLFLHADAGLVRVKGRGGLTPLHYAIKNGNLNFVAKFLLACPESIEDVTVRGETVLHIAIKSDMLQALEVLVRWFQRICHKDALDWLEFIPNWKDEEGNTALDIAVSNSQIQAIKLLAEINAKNCKGAKASQILQLQNQSHRRVVLQMLRRRTAVVTASSIERTERLTGFLRSKTWFGVRLAVYIKRYRMRISGDVFSATLVVAGLILAATFQIIYNPPGSFRQYNNDAINTNVTNNRTDGGPSPGAAAGTATMIGTFQTFLVYLTLYFAATIIGLLVPDGLFGITLAALLLYLSCYSMSLAGISPYTRGADFTCLSLCFIAFAFLIIHSLGKTELHRLICFYNAKKCPREPIAAEVQGNEAAAAPGEETGPEKILSA</sequence>
<keyword evidence="1" id="KW-0040">ANK repeat</keyword>
<evidence type="ECO:0000256" key="2">
    <source>
        <dbReference type="SAM" id="Phobius"/>
    </source>
</evidence>
<keyword evidence="2" id="KW-0812">Transmembrane</keyword>
<dbReference type="Gramene" id="Tc07v2_t007870.2">
    <property type="protein sequence ID" value="Tc07v2_p007870.2"/>
    <property type="gene ID" value="Tc07v2_g007870"/>
</dbReference>
<dbReference type="PROSITE" id="PS50297">
    <property type="entry name" value="ANK_REP_REGION"/>
    <property type="match status" value="2"/>
</dbReference>
<gene>
    <name evidence="4 5" type="primary">LOC18594055</name>
</gene>
<name>A0AB32WP38_THECC</name>
<reference evidence="4 5" key="2">
    <citation type="submission" date="2025-04" db="UniProtKB">
        <authorList>
            <consortium name="RefSeq"/>
        </authorList>
    </citation>
    <scope>IDENTIFICATION</scope>
</reference>
<dbReference type="PANTHER" id="PTHR24128">
    <property type="entry name" value="HOMEOBOX PROTEIN WARIAI"/>
    <property type="match status" value="1"/>
</dbReference>
<accession>A0AB32WP38</accession>
<organism evidence="3 5">
    <name type="scientific">Theobroma cacao</name>
    <name type="common">Cacao</name>
    <name type="synonym">Cocoa</name>
    <dbReference type="NCBI Taxonomy" id="3641"/>
    <lineage>
        <taxon>Eukaryota</taxon>
        <taxon>Viridiplantae</taxon>
        <taxon>Streptophyta</taxon>
        <taxon>Embryophyta</taxon>
        <taxon>Tracheophyta</taxon>
        <taxon>Spermatophyta</taxon>
        <taxon>Magnoliopsida</taxon>
        <taxon>eudicotyledons</taxon>
        <taxon>Gunneridae</taxon>
        <taxon>Pentapetalae</taxon>
        <taxon>rosids</taxon>
        <taxon>malvids</taxon>
        <taxon>Malvales</taxon>
        <taxon>Malvaceae</taxon>
        <taxon>Byttnerioideae</taxon>
        <taxon>Theobroma</taxon>
    </lineage>
</organism>
<evidence type="ECO:0000313" key="4">
    <source>
        <dbReference type="RefSeq" id="XP_007021567.2"/>
    </source>
</evidence>
<evidence type="ECO:0000256" key="1">
    <source>
        <dbReference type="PROSITE-ProRule" id="PRU00023"/>
    </source>
</evidence>
<evidence type="ECO:0000313" key="5">
    <source>
        <dbReference type="RefSeq" id="XP_017979995.1"/>
    </source>
</evidence>
<reference evidence="3" key="1">
    <citation type="journal article" date="1997" name="Nucleic Acids Res.">
        <title>tRNAscan-SE: a program for improved detection of transfer RNA genes in genomic sequence.</title>
        <authorList>
            <person name="Lowe T.M."/>
            <person name="Eddy S.R."/>
        </authorList>
    </citation>
    <scope>NUCLEOTIDE SEQUENCE [LARGE SCALE GENOMIC DNA]</scope>
    <source>
        <strain evidence="3">r\B97-61/B2</strain>
    </source>
</reference>
<protein>
    <submittedName>
        <fullName evidence="4 5">Ankyrin repeat-containing protein At5g02620</fullName>
    </submittedName>
</protein>
<dbReference type="RefSeq" id="XP_017979995.1">
    <property type="nucleotide sequence ID" value="XM_018124506.1"/>
</dbReference>
<dbReference type="Gene3D" id="1.25.40.20">
    <property type="entry name" value="Ankyrin repeat-containing domain"/>
    <property type="match status" value="1"/>
</dbReference>
<dbReference type="Gramene" id="Tc07v2_t007870.1">
    <property type="protein sequence ID" value="Tc07v2_p007870.1"/>
    <property type="gene ID" value="Tc07v2_g007870"/>
</dbReference>
<dbReference type="PANTHER" id="PTHR24128:SF86">
    <property type="entry name" value="ALPHA-LATROTOXIN-LHE1A-LIKE"/>
    <property type="match status" value="1"/>
</dbReference>
<dbReference type="InterPro" id="IPR002110">
    <property type="entry name" value="Ankyrin_rpt"/>
</dbReference>
<feature type="transmembrane region" description="Helical" evidence="2">
    <location>
        <begin position="397"/>
        <end position="415"/>
    </location>
</feature>
<keyword evidence="2" id="KW-0472">Membrane</keyword>
<feature type="repeat" description="ANK" evidence="1">
    <location>
        <begin position="104"/>
        <end position="126"/>
    </location>
</feature>
<proteinExistence type="predicted"/>
<feature type="transmembrane region" description="Helical" evidence="2">
    <location>
        <begin position="283"/>
        <end position="303"/>
    </location>
</feature>
<dbReference type="KEGG" id="tcc:18594055"/>
<evidence type="ECO:0000313" key="3">
    <source>
        <dbReference type="Proteomes" id="UP000694886"/>
    </source>
</evidence>
<dbReference type="Pfam" id="PF12796">
    <property type="entry name" value="Ank_2"/>
    <property type="match status" value="1"/>
</dbReference>
<dbReference type="Proteomes" id="UP000694886">
    <property type="component" value="Chromosome 7"/>
</dbReference>
<feature type="repeat" description="ANK" evidence="1">
    <location>
        <begin position="70"/>
        <end position="95"/>
    </location>
</feature>
<dbReference type="SMART" id="SM00248">
    <property type="entry name" value="ANK"/>
    <property type="match status" value="5"/>
</dbReference>
<dbReference type="GeneID" id="18594055"/>
<dbReference type="PROSITE" id="PS50088">
    <property type="entry name" value="ANK_REPEAT"/>
    <property type="match status" value="2"/>
</dbReference>
<dbReference type="InterPro" id="IPR036770">
    <property type="entry name" value="Ankyrin_rpt-contain_sf"/>
</dbReference>
<dbReference type="AlphaFoldDB" id="A0AB32WP38"/>
<dbReference type="RefSeq" id="XP_007021567.2">
    <property type="nucleotide sequence ID" value="XM_007021505.2"/>
</dbReference>
<dbReference type="SUPFAM" id="SSF48403">
    <property type="entry name" value="Ankyrin repeat"/>
    <property type="match status" value="1"/>
</dbReference>
<keyword evidence="2" id="KW-1133">Transmembrane helix</keyword>